<dbReference type="EMBL" id="GL377595">
    <property type="protein sequence ID" value="EFJ22697.1"/>
    <property type="molecule type" value="Genomic_DNA"/>
</dbReference>
<sequence>MGVLGNSAAMGTLDDLVGVVDAAEGFLDDPRSYLGAQRVLQVAVESLSSTQAESLLPWARESLVRISKKALGSATLQPVVDVALLTVEALSRRVVQARVKGVDDPTRHILSEYATPAVPDLALLKEFLVSKPAGLCFPLSPARYATLKSHDLAGMFGKGTPNSYCVDLENLLALSVIKPPGVGITEFSYIPFWNMLIHEAIKGYLQTSVPFTFDRNTNCETQTLSQLPDYVGYVGALYSLFRGEEKVVRGPGNPKKELMNKLVWVYKDVPYLLGYHARGPNVTFGALYHGGGKVQCEDLVTVDLSSMTGRVRSQLILFNLGRVLAGLCDLCSKRNEISDTFTVQEVDSEKGGKSVVLSGYSVIKGYMDLEKAKKVWNTYSRIQGCPNAEKCHTRTCPRKRKRNGDPDEDDRLYTLTFTPRLDTNQQARPVPELLKALLHVSSALCYAHERGVIHRDVSWRNVGLELTSNQWVLFDWDESCTSPAPCAAVTLSGACHAPEISLGPHDTAVDVWGLGWLIHTSKVTLTQELEELRDDCLEEQPKARPTMTSCTDRLQKMFANLDG</sequence>
<protein>
    <recommendedName>
        <fullName evidence="3">Protein kinase domain-containing protein</fullName>
    </recommendedName>
</protein>
<reference evidence="1 2" key="1">
    <citation type="journal article" date="2011" name="Science">
        <title>The Selaginella genome identifies genetic changes associated with the evolution of vascular plants.</title>
        <authorList>
            <person name="Banks J.A."/>
            <person name="Nishiyama T."/>
            <person name="Hasebe M."/>
            <person name="Bowman J.L."/>
            <person name="Gribskov M."/>
            <person name="dePamphilis C."/>
            <person name="Albert V.A."/>
            <person name="Aono N."/>
            <person name="Aoyama T."/>
            <person name="Ambrose B.A."/>
            <person name="Ashton N.W."/>
            <person name="Axtell M.J."/>
            <person name="Barker E."/>
            <person name="Barker M.S."/>
            <person name="Bennetzen J.L."/>
            <person name="Bonawitz N.D."/>
            <person name="Chapple C."/>
            <person name="Cheng C."/>
            <person name="Correa L.G."/>
            <person name="Dacre M."/>
            <person name="DeBarry J."/>
            <person name="Dreyer I."/>
            <person name="Elias M."/>
            <person name="Engstrom E.M."/>
            <person name="Estelle M."/>
            <person name="Feng L."/>
            <person name="Finet C."/>
            <person name="Floyd S.K."/>
            <person name="Frommer W.B."/>
            <person name="Fujita T."/>
            <person name="Gramzow L."/>
            <person name="Gutensohn M."/>
            <person name="Harholt J."/>
            <person name="Hattori M."/>
            <person name="Heyl A."/>
            <person name="Hirai T."/>
            <person name="Hiwatashi Y."/>
            <person name="Ishikawa M."/>
            <person name="Iwata M."/>
            <person name="Karol K.G."/>
            <person name="Koehler B."/>
            <person name="Kolukisaoglu U."/>
            <person name="Kubo M."/>
            <person name="Kurata T."/>
            <person name="Lalonde S."/>
            <person name="Li K."/>
            <person name="Li Y."/>
            <person name="Litt A."/>
            <person name="Lyons E."/>
            <person name="Manning G."/>
            <person name="Maruyama T."/>
            <person name="Michael T.P."/>
            <person name="Mikami K."/>
            <person name="Miyazaki S."/>
            <person name="Morinaga S."/>
            <person name="Murata T."/>
            <person name="Mueller-Roeber B."/>
            <person name="Nelson D.R."/>
            <person name="Obara M."/>
            <person name="Oguri Y."/>
            <person name="Olmstead R.G."/>
            <person name="Onodera N."/>
            <person name="Petersen B.L."/>
            <person name="Pils B."/>
            <person name="Prigge M."/>
            <person name="Rensing S.A."/>
            <person name="Riano-Pachon D.M."/>
            <person name="Roberts A.W."/>
            <person name="Sato Y."/>
            <person name="Scheller H.V."/>
            <person name="Schulz B."/>
            <person name="Schulz C."/>
            <person name="Shakirov E.V."/>
            <person name="Shibagaki N."/>
            <person name="Shinohara N."/>
            <person name="Shippen D.E."/>
            <person name="Soerensen I."/>
            <person name="Sotooka R."/>
            <person name="Sugimoto N."/>
            <person name="Sugita M."/>
            <person name="Sumikawa N."/>
            <person name="Tanurdzic M."/>
            <person name="Theissen G."/>
            <person name="Ulvskov P."/>
            <person name="Wakazuki S."/>
            <person name="Weng J.K."/>
            <person name="Willats W.W."/>
            <person name="Wipf D."/>
            <person name="Wolf P.G."/>
            <person name="Yang L."/>
            <person name="Zimmer A.D."/>
            <person name="Zhu Q."/>
            <person name="Mitros T."/>
            <person name="Hellsten U."/>
            <person name="Loque D."/>
            <person name="Otillar R."/>
            <person name="Salamov A."/>
            <person name="Schmutz J."/>
            <person name="Shapiro H."/>
            <person name="Lindquist E."/>
            <person name="Lucas S."/>
            <person name="Rokhsar D."/>
            <person name="Grigoriev I.V."/>
        </authorList>
    </citation>
    <scope>NUCLEOTIDE SEQUENCE [LARGE SCALE GENOMIC DNA]</scope>
</reference>
<dbReference type="Gene3D" id="1.10.510.10">
    <property type="entry name" value="Transferase(Phosphotransferase) domain 1"/>
    <property type="match status" value="1"/>
</dbReference>
<dbReference type="Proteomes" id="UP000001514">
    <property type="component" value="Unassembled WGS sequence"/>
</dbReference>
<name>D8RZ82_SELML</name>
<dbReference type="SUPFAM" id="SSF56112">
    <property type="entry name" value="Protein kinase-like (PK-like)"/>
    <property type="match status" value="1"/>
</dbReference>
<dbReference type="eggNOG" id="ENOG502S2IR">
    <property type="taxonomic scope" value="Eukaryota"/>
</dbReference>
<keyword evidence="2" id="KW-1185">Reference proteome</keyword>
<gene>
    <name evidence="1" type="ORF">SELMODRAFT_416420</name>
</gene>
<dbReference type="InterPro" id="IPR011009">
    <property type="entry name" value="Kinase-like_dom_sf"/>
</dbReference>
<evidence type="ECO:0008006" key="3">
    <source>
        <dbReference type="Google" id="ProtNLM"/>
    </source>
</evidence>
<dbReference type="OMA" id="HENLTWR"/>
<evidence type="ECO:0000313" key="1">
    <source>
        <dbReference type="EMBL" id="EFJ22697.1"/>
    </source>
</evidence>
<dbReference type="OrthoDB" id="2379186at2759"/>
<dbReference type="HOGENOM" id="CLU_028901_1_0_1"/>
<dbReference type="AlphaFoldDB" id="D8RZ82"/>
<proteinExistence type="predicted"/>
<dbReference type="InParanoid" id="D8RZ82"/>
<evidence type="ECO:0000313" key="2">
    <source>
        <dbReference type="Proteomes" id="UP000001514"/>
    </source>
</evidence>
<dbReference type="Gramene" id="EFJ22697">
    <property type="protein sequence ID" value="EFJ22697"/>
    <property type="gene ID" value="SELMODRAFT_416420"/>
</dbReference>
<accession>D8RZ82</accession>
<organism evidence="2">
    <name type="scientific">Selaginella moellendorffii</name>
    <name type="common">Spikemoss</name>
    <dbReference type="NCBI Taxonomy" id="88036"/>
    <lineage>
        <taxon>Eukaryota</taxon>
        <taxon>Viridiplantae</taxon>
        <taxon>Streptophyta</taxon>
        <taxon>Embryophyta</taxon>
        <taxon>Tracheophyta</taxon>
        <taxon>Lycopodiopsida</taxon>
        <taxon>Selaginellales</taxon>
        <taxon>Selaginellaceae</taxon>
        <taxon>Selaginella</taxon>
    </lineage>
</organism>
<dbReference type="KEGG" id="smo:SELMODRAFT_416420"/>